<dbReference type="KEGG" id="ahel:Q31a_31010"/>
<gene>
    <name evidence="1" type="ORF">Q31a_31010</name>
</gene>
<protein>
    <submittedName>
        <fullName evidence="1">Uncharacterized protein</fullName>
    </submittedName>
</protein>
<keyword evidence="2" id="KW-1185">Reference proteome</keyword>
<accession>A0A518G865</accession>
<reference evidence="1 2" key="1">
    <citation type="submission" date="2019-02" db="EMBL/GenBank/DDBJ databases">
        <title>Deep-cultivation of Planctomycetes and their phenomic and genomic characterization uncovers novel biology.</title>
        <authorList>
            <person name="Wiegand S."/>
            <person name="Jogler M."/>
            <person name="Boedeker C."/>
            <person name="Pinto D."/>
            <person name="Vollmers J."/>
            <person name="Rivas-Marin E."/>
            <person name="Kohn T."/>
            <person name="Peeters S.H."/>
            <person name="Heuer A."/>
            <person name="Rast P."/>
            <person name="Oberbeckmann S."/>
            <person name="Bunk B."/>
            <person name="Jeske O."/>
            <person name="Meyerdierks A."/>
            <person name="Storesund J.E."/>
            <person name="Kallscheuer N."/>
            <person name="Luecker S."/>
            <person name="Lage O.M."/>
            <person name="Pohl T."/>
            <person name="Merkel B.J."/>
            <person name="Hornburger P."/>
            <person name="Mueller R.-W."/>
            <person name="Bruemmer F."/>
            <person name="Labrenz M."/>
            <person name="Spormann A.M."/>
            <person name="Op den Camp H."/>
            <person name="Overmann J."/>
            <person name="Amann R."/>
            <person name="Jetten M.S.M."/>
            <person name="Mascher T."/>
            <person name="Medema M.H."/>
            <person name="Devos D.P."/>
            <person name="Kaster A.-K."/>
            <person name="Ovreas L."/>
            <person name="Rohde M."/>
            <person name="Galperin M.Y."/>
            <person name="Jogler C."/>
        </authorList>
    </citation>
    <scope>NUCLEOTIDE SEQUENCE [LARGE SCALE GENOMIC DNA]</scope>
    <source>
        <strain evidence="1 2">Q31a</strain>
    </source>
</reference>
<dbReference type="RefSeq" id="WP_145078916.1">
    <property type="nucleotide sequence ID" value="NZ_CP036298.1"/>
</dbReference>
<name>A0A518G865_9BACT</name>
<dbReference type="Proteomes" id="UP000318017">
    <property type="component" value="Chromosome"/>
</dbReference>
<proteinExistence type="predicted"/>
<evidence type="ECO:0000313" key="1">
    <source>
        <dbReference type="EMBL" id="QDV24779.1"/>
    </source>
</evidence>
<evidence type="ECO:0000313" key="2">
    <source>
        <dbReference type="Proteomes" id="UP000318017"/>
    </source>
</evidence>
<dbReference type="AlphaFoldDB" id="A0A518G865"/>
<dbReference type="EMBL" id="CP036298">
    <property type="protein sequence ID" value="QDV24779.1"/>
    <property type="molecule type" value="Genomic_DNA"/>
</dbReference>
<organism evidence="1 2">
    <name type="scientific">Aureliella helgolandensis</name>
    <dbReference type="NCBI Taxonomy" id="2527968"/>
    <lineage>
        <taxon>Bacteria</taxon>
        <taxon>Pseudomonadati</taxon>
        <taxon>Planctomycetota</taxon>
        <taxon>Planctomycetia</taxon>
        <taxon>Pirellulales</taxon>
        <taxon>Pirellulaceae</taxon>
        <taxon>Aureliella</taxon>
    </lineage>
</organism>
<sequence length="98" mass="10898">MIDHETVLLTPERLIASHFSAAEACNPFADAGDLWLWAHRMFGGCDAAIDLVCCRLEVELQRVTGVAVRVDELEDNRADLQSSLTGEQLLNIWRTCIA</sequence>